<dbReference type="InterPro" id="IPR018247">
    <property type="entry name" value="EF_Hand_1_Ca_BS"/>
</dbReference>
<feature type="domain" description="EF-hand" evidence="3">
    <location>
        <begin position="104"/>
        <end position="139"/>
    </location>
</feature>
<dbReference type="PROSITE" id="PS00018">
    <property type="entry name" value="EF_HAND_1"/>
    <property type="match status" value="1"/>
</dbReference>
<accession>A0A1J4IZY8</accession>
<dbReference type="AlphaFoldDB" id="A0A1J4IZY8"/>
<dbReference type="Gene3D" id="1.10.238.10">
    <property type="entry name" value="EF-hand"/>
    <property type="match status" value="1"/>
</dbReference>
<reference evidence="4" key="1">
    <citation type="submission" date="2016-10" db="EMBL/GenBank/DDBJ databases">
        <authorList>
            <person name="Benchimol M."/>
            <person name="Almeida L.G."/>
            <person name="Vasconcelos A.T."/>
            <person name="Perreira-Neves A."/>
            <person name="Rosa I.A."/>
            <person name="Tasca T."/>
            <person name="Bogo M.R."/>
            <person name="de Souza W."/>
        </authorList>
    </citation>
    <scope>NUCLEOTIDE SEQUENCE [LARGE SCALE GENOMIC DNA]</scope>
    <source>
        <strain evidence="4">K</strain>
    </source>
</reference>
<keyword evidence="5" id="KW-1185">Reference proteome</keyword>
<keyword evidence="2" id="KW-0106">Calcium</keyword>
<dbReference type="VEuPathDB" id="TrichDB:TRFO_12291"/>
<dbReference type="OrthoDB" id="191686at2759"/>
<evidence type="ECO:0000313" key="4">
    <source>
        <dbReference type="EMBL" id="OHS92746.1"/>
    </source>
</evidence>
<feature type="domain" description="EF-hand" evidence="3">
    <location>
        <begin position="149"/>
        <end position="184"/>
    </location>
</feature>
<protein>
    <submittedName>
        <fullName evidence="4">Calcineurin B-like protein 8</fullName>
    </submittedName>
</protein>
<dbReference type="InterPro" id="IPR011992">
    <property type="entry name" value="EF-hand-dom_pair"/>
</dbReference>
<dbReference type="Pfam" id="PF13499">
    <property type="entry name" value="EF-hand_7"/>
    <property type="match status" value="1"/>
</dbReference>
<dbReference type="GeneID" id="94831248"/>
<evidence type="ECO:0000256" key="1">
    <source>
        <dbReference type="ARBA" id="ARBA00022737"/>
    </source>
</evidence>
<dbReference type="RefSeq" id="XP_068345883.1">
    <property type="nucleotide sequence ID" value="XM_068496544.1"/>
</dbReference>
<organism evidence="4 5">
    <name type="scientific">Tritrichomonas foetus</name>
    <dbReference type="NCBI Taxonomy" id="1144522"/>
    <lineage>
        <taxon>Eukaryota</taxon>
        <taxon>Metamonada</taxon>
        <taxon>Parabasalia</taxon>
        <taxon>Tritrichomonadida</taxon>
        <taxon>Tritrichomonadidae</taxon>
        <taxon>Tritrichomonas</taxon>
    </lineage>
</organism>
<proteinExistence type="predicted"/>
<dbReference type="EMBL" id="MLAK01001470">
    <property type="protein sequence ID" value="OHS92746.1"/>
    <property type="molecule type" value="Genomic_DNA"/>
</dbReference>
<dbReference type="GO" id="GO:0019722">
    <property type="term" value="P:calcium-mediated signaling"/>
    <property type="evidence" value="ECO:0007669"/>
    <property type="project" value="InterPro"/>
</dbReference>
<gene>
    <name evidence="4" type="primary">CBL8</name>
    <name evidence="4" type="ORF">TRFO_12291</name>
</gene>
<dbReference type="CDD" id="cd00051">
    <property type="entry name" value="EFh"/>
    <property type="match status" value="1"/>
</dbReference>
<dbReference type="SMART" id="SM00054">
    <property type="entry name" value="EFh"/>
    <property type="match status" value="3"/>
</dbReference>
<dbReference type="PANTHER" id="PTHR23056">
    <property type="entry name" value="CALCINEURIN B"/>
    <property type="match status" value="1"/>
</dbReference>
<comment type="caution">
    <text evidence="4">The sequence shown here is derived from an EMBL/GenBank/DDBJ whole genome shotgun (WGS) entry which is preliminary data.</text>
</comment>
<dbReference type="SUPFAM" id="SSF47473">
    <property type="entry name" value="EF-hand"/>
    <property type="match status" value="1"/>
</dbReference>
<dbReference type="PROSITE" id="PS50222">
    <property type="entry name" value="EF_HAND_2"/>
    <property type="match status" value="3"/>
</dbReference>
<evidence type="ECO:0000259" key="3">
    <source>
        <dbReference type="PROSITE" id="PS50222"/>
    </source>
</evidence>
<dbReference type="GO" id="GO:0005509">
    <property type="term" value="F:calcium ion binding"/>
    <property type="evidence" value="ECO:0007669"/>
    <property type="project" value="InterPro"/>
</dbReference>
<dbReference type="PANTHER" id="PTHR23056:SF110">
    <property type="entry name" value="CALMODULIN"/>
    <property type="match status" value="1"/>
</dbReference>
<evidence type="ECO:0000313" key="5">
    <source>
        <dbReference type="Proteomes" id="UP000179807"/>
    </source>
</evidence>
<evidence type="ECO:0000256" key="2">
    <source>
        <dbReference type="ARBA" id="ARBA00022837"/>
    </source>
</evidence>
<keyword evidence="1" id="KW-0677">Repeat</keyword>
<name>A0A1J4IZY8_9EUKA</name>
<dbReference type="InterPro" id="IPR002048">
    <property type="entry name" value="EF_hand_dom"/>
</dbReference>
<feature type="domain" description="EF-hand" evidence="3">
    <location>
        <begin position="67"/>
        <end position="102"/>
    </location>
</feature>
<sequence length="200" mass="21930">MGAHGSKSKKGLKKKYTKSSLESLAKMTHFTPEQIETLYIHFKSISNSDSSDNKISVKEFEQALGLPSTAFTRRIFSAFDTDGSAEIEFDEFILGLSAMSPQATIEEKAQFCFGVYDIDGNGSIEKEELKQILTFSLSGNESVHLSEAQINAVVDSTFKQMDSDGNGGISFDEFLAAANKNPAILSCVNLKVDDIFNKNK</sequence>
<dbReference type="InterPro" id="IPR045198">
    <property type="entry name" value="CNBL1-10"/>
</dbReference>
<dbReference type="GO" id="GO:0019900">
    <property type="term" value="F:kinase binding"/>
    <property type="evidence" value="ECO:0007669"/>
    <property type="project" value="InterPro"/>
</dbReference>
<dbReference type="PRINTS" id="PR00450">
    <property type="entry name" value="RECOVERIN"/>
</dbReference>
<dbReference type="Proteomes" id="UP000179807">
    <property type="component" value="Unassembled WGS sequence"/>
</dbReference>